<dbReference type="Gene3D" id="3.40.50.300">
    <property type="entry name" value="P-loop containing nucleotide triphosphate hydrolases"/>
    <property type="match status" value="1"/>
</dbReference>
<keyword evidence="2" id="KW-1185">Reference proteome</keyword>
<dbReference type="SUPFAM" id="SSF52540">
    <property type="entry name" value="P-loop containing nucleoside triphosphate hydrolases"/>
    <property type="match status" value="1"/>
</dbReference>
<dbReference type="Proteomes" id="UP001057427">
    <property type="component" value="Segment"/>
</dbReference>
<organism evidence="1 2">
    <name type="scientific">Brevundimonas phage vB_BgoS-Bajun</name>
    <dbReference type="NCBI Taxonomy" id="2948594"/>
    <lineage>
        <taxon>Viruses</taxon>
        <taxon>Duplodnaviria</taxon>
        <taxon>Heunggongvirae</taxon>
        <taxon>Uroviricota</taxon>
        <taxon>Caudoviricetes</taxon>
        <taxon>Dolichocephalovirinae</taxon>
    </lineage>
</organism>
<evidence type="ECO:0000313" key="2">
    <source>
        <dbReference type="Proteomes" id="UP001057427"/>
    </source>
</evidence>
<evidence type="ECO:0000313" key="1">
    <source>
        <dbReference type="EMBL" id="UTC29904.1"/>
    </source>
</evidence>
<protein>
    <submittedName>
        <fullName evidence="1">Deoxynucleotide monophosphate kinase</fullName>
    </submittedName>
</protein>
<dbReference type="EMBL" id="ON529858">
    <property type="protein sequence ID" value="UTC29904.1"/>
    <property type="molecule type" value="Genomic_DNA"/>
</dbReference>
<sequence length="196" mass="21949">MKKIVAITGKRGHGKSTASDALEALGYRNIAFGDPVRQVVEIVYGVSMHEMLDPVLKEQVLNRWPFKSPRELMQIVGTDMFRKTKFNDGKPLDETWVKCFEREAQEYSHIVCSDLRFPNEADALREMAEPPAQGELFAEAEVTIIKIVNPHVDLHDVASQHASETEIDKIEPDHTIINGGTIPALHAIVREITGAH</sequence>
<dbReference type="GO" id="GO:0016301">
    <property type="term" value="F:kinase activity"/>
    <property type="evidence" value="ECO:0007669"/>
    <property type="project" value="UniProtKB-KW"/>
</dbReference>
<keyword evidence="1" id="KW-0808">Transferase</keyword>
<keyword evidence="1" id="KW-0418">Kinase</keyword>
<proteinExistence type="predicted"/>
<reference evidence="1" key="1">
    <citation type="submission" date="2022-05" db="EMBL/GenBank/DDBJ databases">
        <authorList>
            <person name="Friedrich I."/>
            <person name="Poehlein A."/>
            <person name="Schneider D."/>
            <person name="Hertel R."/>
            <person name="Daniel R."/>
        </authorList>
    </citation>
    <scope>NUCLEOTIDE SEQUENCE</scope>
</reference>
<name>A0A9E7N543_9CAUD</name>
<accession>A0A9E7N543</accession>
<gene>
    <name evidence="1" type="ORF">BAJUN_02980</name>
</gene>
<dbReference type="InterPro" id="IPR027417">
    <property type="entry name" value="P-loop_NTPase"/>
</dbReference>